<reference evidence="1" key="1">
    <citation type="journal article" date="2015" name="Nature">
        <title>Complex archaea that bridge the gap between prokaryotes and eukaryotes.</title>
        <authorList>
            <person name="Spang A."/>
            <person name="Saw J.H."/>
            <person name="Jorgensen S.L."/>
            <person name="Zaremba-Niedzwiedzka K."/>
            <person name="Martijn J."/>
            <person name="Lind A.E."/>
            <person name="van Eijk R."/>
            <person name="Schleper C."/>
            <person name="Guy L."/>
            <person name="Ettema T.J."/>
        </authorList>
    </citation>
    <scope>NUCLEOTIDE SEQUENCE</scope>
</reference>
<evidence type="ECO:0000313" key="1">
    <source>
        <dbReference type="EMBL" id="KKK95488.1"/>
    </source>
</evidence>
<feature type="non-terminal residue" evidence="1">
    <location>
        <position position="1"/>
    </location>
</feature>
<dbReference type="EMBL" id="LAZR01046893">
    <property type="protein sequence ID" value="KKK95488.1"/>
    <property type="molecule type" value="Genomic_DNA"/>
</dbReference>
<sequence>DYSDKNDEELEAIIRLAFNHLSFPARDDLIEELNDLGDDEGGD</sequence>
<organism evidence="1">
    <name type="scientific">marine sediment metagenome</name>
    <dbReference type="NCBI Taxonomy" id="412755"/>
    <lineage>
        <taxon>unclassified sequences</taxon>
        <taxon>metagenomes</taxon>
        <taxon>ecological metagenomes</taxon>
    </lineage>
</organism>
<dbReference type="AlphaFoldDB" id="A0A0F8ZNS1"/>
<accession>A0A0F8ZNS1</accession>
<gene>
    <name evidence="1" type="ORF">LCGC14_2672360</name>
</gene>
<proteinExistence type="predicted"/>
<name>A0A0F8ZNS1_9ZZZZ</name>
<comment type="caution">
    <text evidence="1">The sequence shown here is derived from an EMBL/GenBank/DDBJ whole genome shotgun (WGS) entry which is preliminary data.</text>
</comment>
<protein>
    <submittedName>
        <fullName evidence="1">Uncharacterized protein</fullName>
    </submittedName>
</protein>